<reference evidence="1" key="1">
    <citation type="submission" date="2022-04" db="EMBL/GenBank/DDBJ databases">
        <title>Genome of the entomopathogenic fungus Entomophthora muscae.</title>
        <authorList>
            <person name="Elya C."/>
            <person name="Lovett B.R."/>
            <person name="Lee E."/>
            <person name="Macias A.M."/>
            <person name="Hajek A.E."/>
            <person name="De Bivort B.L."/>
            <person name="Kasson M.T."/>
            <person name="De Fine Licht H.H."/>
            <person name="Stajich J.E."/>
        </authorList>
    </citation>
    <scope>NUCLEOTIDE SEQUENCE</scope>
    <source>
        <strain evidence="1">Berkeley</strain>
    </source>
</reference>
<accession>A0ACC2S3X5</accession>
<protein>
    <submittedName>
        <fullName evidence="1">Uncharacterized protein</fullName>
    </submittedName>
</protein>
<name>A0ACC2S3X5_9FUNG</name>
<keyword evidence="2" id="KW-1185">Reference proteome</keyword>
<evidence type="ECO:0000313" key="2">
    <source>
        <dbReference type="Proteomes" id="UP001165960"/>
    </source>
</evidence>
<proteinExistence type="predicted"/>
<comment type="caution">
    <text evidence="1">The sequence shown here is derived from an EMBL/GenBank/DDBJ whole genome shotgun (WGS) entry which is preliminary data.</text>
</comment>
<dbReference type="Proteomes" id="UP001165960">
    <property type="component" value="Unassembled WGS sequence"/>
</dbReference>
<dbReference type="EMBL" id="QTSX02005839">
    <property type="protein sequence ID" value="KAJ9056980.1"/>
    <property type="molecule type" value="Genomic_DNA"/>
</dbReference>
<organism evidence="1 2">
    <name type="scientific">Entomophthora muscae</name>
    <dbReference type="NCBI Taxonomy" id="34485"/>
    <lineage>
        <taxon>Eukaryota</taxon>
        <taxon>Fungi</taxon>
        <taxon>Fungi incertae sedis</taxon>
        <taxon>Zoopagomycota</taxon>
        <taxon>Entomophthoromycotina</taxon>
        <taxon>Entomophthoromycetes</taxon>
        <taxon>Entomophthorales</taxon>
        <taxon>Entomophthoraceae</taxon>
        <taxon>Entomophthora</taxon>
    </lineage>
</organism>
<gene>
    <name evidence="1" type="ORF">DSO57_1026832</name>
</gene>
<sequence>MSDAKFFQRGKIQELRAELNSDKKDPKNQRKKMVMKKIVANMTMGNDMSSLFNDVVSCMQVDILEIKKMVYLYLINYSRAKPDLAGSAVNFFLRDVSDPNPLIRALAIRTMSYIHVKEVMDNLMEPLRKSLKDSDPYVRKTAAICVPKIFMYDKNKADEEGFIAMLKDLLLDSNPTVVANAVAALTEISERSPDLTLQLNLRIASKLIAAMNECSEWGQAYILEALLFVVPQEVGDAEMLAERVAPRLQHANASVVLNAAKLIIYLMNYMAKLEDVQNMLKKLAPPLVTLLSSGPEVQYVALRNILLIIQKLPSILKDEIKVFFCKYNDPIYVKLAKLEIIFRLATSSNVGQVLGELVEYASEVDVDFVRKSVRAIGRLAIKIPSAAQRCISALLELIQTKVNYVVQEGIVVIRDIFRKYPNQYENIIGKLCENLDSLDEPEAKSAMIWIIGQYADRIENSDEILESFMETFLEDPPEVQLSLLTAVVKLFIKRPTVGQELVPKILKWATEEVDNPDLRDRGYIYWRLLSVDPAAAKAVVLSEHPEISTETENIEIGLLDELLLNLASLASVYHKVPGSFILNAKAKFLPDSKVLHILAAPQPDKPREEKASAEPKAEMGLSNPYSNDIAPVNNEQFVDLLDLDSNDFTAAMGASNSIPDFGAGEFSDANGAFGANYTGNNYHGSTSSYYDSSRSNTQNSYPHAASVFASDGNAFNVAYRSASPFNAFNAGEMGSQPNVFNTANGNTHDNMNGTQFGSGIFETPPSNSQFPTNQPSGESGVFGTNGLTSASGSFNNNDSNRGNIFYDASSNFNSSHSQAQDLLSTGVDQMQINESYVPGKAVLLNAQATQGLEILVTFARQAGRKTMVLQLTNRSNQPISDFAMQLNQNSFGLTMDSALEAPVLAPYQSHTAHVFLSATGPSSLYNPLNNLQVAFKCSLGVFYSQTEIPLHIFFSEAGCLEQNDFLNYWRNLAAVAEYQFPVQTSVPIASTEWLRNKLHTNNVFTVADRNVNGKVYMFISIMLEEKSIFLVELTFSGSGAPGCNLSVKMVPNTGSFSEHSSSLLKILQTSLENIIKS</sequence>
<evidence type="ECO:0000313" key="1">
    <source>
        <dbReference type="EMBL" id="KAJ9056980.1"/>
    </source>
</evidence>